<accession>A0A644U599</accession>
<feature type="compositionally biased region" description="Low complexity" evidence="1">
    <location>
        <begin position="204"/>
        <end position="226"/>
    </location>
</feature>
<sequence>MARGASRGLRAKSARPCPPGAMTIGGGRTRRQMRRWQDRICRHFMAPPPPLALPAPRRWISRRKPPGVDRPLALIPDAENRRDHRRTGPRLFLDRETVPARGAPAPWRRPASGDAIHDRKAQRFPGGPTATGPAGFVAHCRRHRDQDIPRGAARLRRFQELCRARSCIPGRNGAATILSRSGGGSATLASPGGSAPSRITRQQPRASVPAPRRSAPALAVSRPSPACRREPTGTGR</sequence>
<feature type="region of interest" description="Disordered" evidence="1">
    <location>
        <begin position="1"/>
        <end position="31"/>
    </location>
</feature>
<name>A0A644U599_9ZZZZ</name>
<feature type="region of interest" description="Disordered" evidence="1">
    <location>
        <begin position="178"/>
        <end position="236"/>
    </location>
</feature>
<protein>
    <submittedName>
        <fullName evidence="2">Uncharacterized protein</fullName>
    </submittedName>
</protein>
<dbReference type="AlphaFoldDB" id="A0A644U599"/>
<evidence type="ECO:0000313" key="2">
    <source>
        <dbReference type="EMBL" id="MPL74073.1"/>
    </source>
</evidence>
<feature type="compositionally biased region" description="Basic and acidic residues" evidence="1">
    <location>
        <begin position="227"/>
        <end position="236"/>
    </location>
</feature>
<organism evidence="2">
    <name type="scientific">bioreactor metagenome</name>
    <dbReference type="NCBI Taxonomy" id="1076179"/>
    <lineage>
        <taxon>unclassified sequences</taxon>
        <taxon>metagenomes</taxon>
        <taxon>ecological metagenomes</taxon>
    </lineage>
</organism>
<reference evidence="2" key="1">
    <citation type="submission" date="2019-08" db="EMBL/GenBank/DDBJ databases">
        <authorList>
            <person name="Kucharzyk K."/>
            <person name="Murdoch R.W."/>
            <person name="Higgins S."/>
            <person name="Loffler F."/>
        </authorList>
    </citation>
    <scope>NUCLEOTIDE SEQUENCE</scope>
</reference>
<gene>
    <name evidence="2" type="ORF">SDC9_19883</name>
</gene>
<proteinExistence type="predicted"/>
<comment type="caution">
    <text evidence="2">The sequence shown here is derived from an EMBL/GenBank/DDBJ whole genome shotgun (WGS) entry which is preliminary data.</text>
</comment>
<evidence type="ECO:0000256" key="1">
    <source>
        <dbReference type="SAM" id="MobiDB-lite"/>
    </source>
</evidence>
<dbReference type="EMBL" id="VSSQ01000078">
    <property type="protein sequence ID" value="MPL74073.1"/>
    <property type="molecule type" value="Genomic_DNA"/>
</dbReference>